<evidence type="ECO:0000256" key="7">
    <source>
        <dbReference type="ARBA" id="ARBA00023136"/>
    </source>
</evidence>
<protein>
    <submittedName>
        <fullName evidence="9">Integral membrane protein MviN</fullName>
    </submittedName>
</protein>
<dbReference type="Pfam" id="PF03023">
    <property type="entry name" value="MurJ"/>
    <property type="match status" value="1"/>
</dbReference>
<dbReference type="GO" id="GO:0008360">
    <property type="term" value="P:regulation of cell shape"/>
    <property type="evidence" value="ECO:0007669"/>
    <property type="project" value="UniProtKB-KW"/>
</dbReference>
<dbReference type="InterPro" id="IPR004268">
    <property type="entry name" value="MurJ"/>
</dbReference>
<name>A0A0G0VUE2_9BACT</name>
<dbReference type="InterPro" id="IPR051050">
    <property type="entry name" value="Lipid_II_flippase_MurJ/MviN"/>
</dbReference>
<keyword evidence="4" id="KW-0133">Cell shape</keyword>
<feature type="transmembrane region" description="Helical" evidence="8">
    <location>
        <begin position="370"/>
        <end position="393"/>
    </location>
</feature>
<feature type="transmembrane region" description="Helical" evidence="8">
    <location>
        <begin position="482"/>
        <end position="505"/>
    </location>
</feature>
<feature type="transmembrane region" description="Helical" evidence="8">
    <location>
        <begin position="108"/>
        <end position="130"/>
    </location>
</feature>
<evidence type="ECO:0000256" key="8">
    <source>
        <dbReference type="SAM" id="Phobius"/>
    </source>
</evidence>
<dbReference type="PANTHER" id="PTHR47019:SF1">
    <property type="entry name" value="LIPID II FLIPPASE MURJ"/>
    <property type="match status" value="1"/>
</dbReference>
<dbReference type="GO" id="GO:0015648">
    <property type="term" value="F:lipid-linked peptidoglycan transporter activity"/>
    <property type="evidence" value="ECO:0007669"/>
    <property type="project" value="TreeGrafter"/>
</dbReference>
<dbReference type="EMBL" id="LCBE01000006">
    <property type="protein sequence ID" value="KKS04484.1"/>
    <property type="molecule type" value="Genomic_DNA"/>
</dbReference>
<dbReference type="GO" id="GO:0009252">
    <property type="term" value="P:peptidoglycan biosynthetic process"/>
    <property type="evidence" value="ECO:0007669"/>
    <property type="project" value="UniProtKB-KW"/>
</dbReference>
<evidence type="ECO:0000256" key="2">
    <source>
        <dbReference type="ARBA" id="ARBA00022475"/>
    </source>
</evidence>
<evidence type="ECO:0000313" key="10">
    <source>
        <dbReference type="Proteomes" id="UP000034236"/>
    </source>
</evidence>
<comment type="subcellular location">
    <subcellularLocation>
        <location evidence="1">Cell membrane</location>
        <topology evidence="1">Multi-pass membrane protein</topology>
    </subcellularLocation>
</comment>
<sequence>MEKILRIFGKEYGNINQAALLLGCFTLFSQILALFRDRSIAHFIGPSSSLDAYYAAFRVPDLIFICIASLASVTVLIPFMAAKMPARSHDGSGVGGDGGKATSEAQKYLNDIFTVFFSLMIFVSLAAFFLMPYLAPLIAPGFAPLFQEKLILLSRIMLLSPILMGLSNLFGTVTQLFHKFFIYSLSPIFYNLGIIAGVLFFYPIFGIYGLAIGVVLGALMHLGIQFYASRSCGFTLKFSPSVNFKDIKQAAAASFPRTLGLAFNNIALISIIALASFLKSGSISIFNFSFNLQSVPLNIIGISYAVAAFPTLAKSFSGGRKDEFKKHLKSTARAIVFWSLPVIFLFIVLRAQIVRVILGSGSFSWDDTRLVAAGLAIFSVSILAQGMIALLSRSYYATGNTKRPLLVNFSCSVLIIILSYVFIYFFKNALLFRYFMESLLKVNDIAGTEVLMLPLAYSIGTILNFILHWIFIKRDFMPDESFITKTFFQSLGASFFLGLVSYLSLNAFSPVFGTTTFWGVFLQGFISGILGIMAAIVVLYLLKSEELNDLIKTLKTKFWRAEVIAPSQEEL</sequence>
<evidence type="ECO:0000256" key="3">
    <source>
        <dbReference type="ARBA" id="ARBA00022692"/>
    </source>
</evidence>
<feature type="transmembrane region" description="Helical" evidence="8">
    <location>
        <begin position="12"/>
        <end position="35"/>
    </location>
</feature>
<keyword evidence="7 8" id="KW-0472">Membrane</keyword>
<dbReference type="PROSITE" id="PS51257">
    <property type="entry name" value="PROKAR_LIPOPROTEIN"/>
    <property type="match status" value="1"/>
</dbReference>
<feature type="transmembrane region" description="Helical" evidence="8">
    <location>
        <begin position="517"/>
        <end position="542"/>
    </location>
</feature>
<feature type="transmembrane region" description="Helical" evidence="8">
    <location>
        <begin position="207"/>
        <end position="228"/>
    </location>
</feature>
<reference evidence="9 10" key="1">
    <citation type="journal article" date="2015" name="Nature">
        <title>rRNA introns, odd ribosomes, and small enigmatic genomes across a large radiation of phyla.</title>
        <authorList>
            <person name="Brown C.T."/>
            <person name="Hug L.A."/>
            <person name="Thomas B.C."/>
            <person name="Sharon I."/>
            <person name="Castelle C.J."/>
            <person name="Singh A."/>
            <person name="Wilkins M.J."/>
            <person name="Williams K.H."/>
            <person name="Banfield J.F."/>
        </authorList>
    </citation>
    <scope>NUCLEOTIDE SEQUENCE [LARGE SCALE GENOMIC DNA]</scope>
</reference>
<feature type="transmembrane region" description="Helical" evidence="8">
    <location>
        <begin position="405"/>
        <end position="426"/>
    </location>
</feature>
<accession>A0A0G0VUE2</accession>
<evidence type="ECO:0000256" key="4">
    <source>
        <dbReference type="ARBA" id="ARBA00022960"/>
    </source>
</evidence>
<feature type="transmembrane region" description="Helical" evidence="8">
    <location>
        <begin position="446"/>
        <end position="470"/>
    </location>
</feature>
<dbReference type="AlphaFoldDB" id="A0A0G0VUE2"/>
<proteinExistence type="predicted"/>
<evidence type="ECO:0000256" key="6">
    <source>
        <dbReference type="ARBA" id="ARBA00022989"/>
    </source>
</evidence>
<feature type="transmembrane region" description="Helical" evidence="8">
    <location>
        <begin position="180"/>
        <end position="201"/>
    </location>
</feature>
<gene>
    <name evidence="9" type="ORF">UU58_C0006G0010</name>
</gene>
<evidence type="ECO:0000313" key="9">
    <source>
        <dbReference type="EMBL" id="KKS04484.1"/>
    </source>
</evidence>
<feature type="transmembrane region" description="Helical" evidence="8">
    <location>
        <begin position="258"/>
        <end position="278"/>
    </location>
</feature>
<dbReference type="PATRIC" id="fig|1618736.3.peg.291"/>
<dbReference type="GO" id="GO:0034204">
    <property type="term" value="P:lipid translocation"/>
    <property type="evidence" value="ECO:0007669"/>
    <property type="project" value="TreeGrafter"/>
</dbReference>
<feature type="transmembrane region" description="Helical" evidence="8">
    <location>
        <begin position="334"/>
        <end position="358"/>
    </location>
</feature>
<feature type="transmembrane region" description="Helical" evidence="8">
    <location>
        <begin position="290"/>
        <end position="313"/>
    </location>
</feature>
<organism evidence="9 10">
    <name type="scientific">Candidatus Nomurabacteria bacterium GW2011_GWA2_41_25</name>
    <dbReference type="NCBI Taxonomy" id="1618736"/>
    <lineage>
        <taxon>Bacteria</taxon>
        <taxon>Candidatus Nomuraibacteriota</taxon>
    </lineage>
</organism>
<keyword evidence="3 8" id="KW-0812">Transmembrane</keyword>
<dbReference type="PRINTS" id="PR01806">
    <property type="entry name" value="VIRFACTRMVIN"/>
</dbReference>
<evidence type="ECO:0000256" key="1">
    <source>
        <dbReference type="ARBA" id="ARBA00004651"/>
    </source>
</evidence>
<evidence type="ECO:0000256" key="5">
    <source>
        <dbReference type="ARBA" id="ARBA00022984"/>
    </source>
</evidence>
<dbReference type="PANTHER" id="PTHR47019">
    <property type="entry name" value="LIPID II FLIPPASE MURJ"/>
    <property type="match status" value="1"/>
</dbReference>
<keyword evidence="5" id="KW-0573">Peptidoglycan synthesis</keyword>
<dbReference type="GO" id="GO:0005886">
    <property type="term" value="C:plasma membrane"/>
    <property type="evidence" value="ECO:0007669"/>
    <property type="project" value="UniProtKB-SubCell"/>
</dbReference>
<dbReference type="CDD" id="cd13123">
    <property type="entry name" value="MATE_MurJ_like"/>
    <property type="match status" value="1"/>
</dbReference>
<feature type="transmembrane region" description="Helical" evidence="8">
    <location>
        <begin position="150"/>
        <end position="173"/>
    </location>
</feature>
<keyword evidence="2" id="KW-1003">Cell membrane</keyword>
<dbReference type="Proteomes" id="UP000034236">
    <property type="component" value="Unassembled WGS sequence"/>
</dbReference>
<keyword evidence="6 8" id="KW-1133">Transmembrane helix</keyword>
<feature type="transmembrane region" description="Helical" evidence="8">
    <location>
        <begin position="55"/>
        <end position="79"/>
    </location>
</feature>
<comment type="caution">
    <text evidence="9">The sequence shown here is derived from an EMBL/GenBank/DDBJ whole genome shotgun (WGS) entry which is preliminary data.</text>
</comment>